<protein>
    <submittedName>
        <fullName evidence="6">Serine hydrolase</fullName>
    </submittedName>
</protein>
<proteinExistence type="predicted"/>
<dbReference type="PANTHER" id="PTHR46825">
    <property type="entry name" value="D-ALANYL-D-ALANINE-CARBOXYPEPTIDASE/ENDOPEPTIDASE AMPH"/>
    <property type="match status" value="1"/>
</dbReference>
<evidence type="ECO:0000313" key="7">
    <source>
        <dbReference type="Proteomes" id="UP001479606"/>
    </source>
</evidence>
<dbReference type="Proteomes" id="UP001479606">
    <property type="component" value="Unassembled WGS sequence"/>
</dbReference>
<dbReference type="RefSeq" id="WP_342301052.1">
    <property type="nucleotide sequence ID" value="NZ_JBCEVZ010000081.1"/>
</dbReference>
<dbReference type="Pfam" id="PF00144">
    <property type="entry name" value="Beta-lactamase"/>
    <property type="match status" value="1"/>
</dbReference>
<feature type="signal peptide" evidence="3">
    <location>
        <begin position="1"/>
        <end position="23"/>
    </location>
</feature>
<accession>A0ABU9M0K9</accession>
<evidence type="ECO:0000256" key="2">
    <source>
        <dbReference type="ARBA" id="ARBA00023136"/>
    </source>
</evidence>
<comment type="subcellular location">
    <subcellularLocation>
        <location evidence="1">Membrane</location>
    </subcellularLocation>
</comment>
<comment type="caution">
    <text evidence="6">The sequence shown here is derived from an EMBL/GenBank/DDBJ whole genome shotgun (WGS) entry which is preliminary data.</text>
</comment>
<feature type="chain" id="PRO_5046120570" evidence="3">
    <location>
        <begin position="24"/>
        <end position="458"/>
    </location>
</feature>
<keyword evidence="7" id="KW-1185">Reference proteome</keyword>
<organism evidence="6 7">
    <name type="scientific">Hymenobacter segetis</name>
    <dbReference type="NCBI Taxonomy" id="2025509"/>
    <lineage>
        <taxon>Bacteria</taxon>
        <taxon>Pseudomonadati</taxon>
        <taxon>Bacteroidota</taxon>
        <taxon>Cytophagia</taxon>
        <taxon>Cytophagales</taxon>
        <taxon>Hymenobacteraceae</taxon>
        <taxon>Hymenobacter</taxon>
    </lineage>
</organism>
<evidence type="ECO:0000256" key="1">
    <source>
        <dbReference type="ARBA" id="ARBA00004370"/>
    </source>
</evidence>
<dbReference type="Pfam" id="PF11954">
    <property type="entry name" value="DUF3471"/>
    <property type="match status" value="1"/>
</dbReference>
<dbReference type="InterPro" id="IPR021860">
    <property type="entry name" value="Peptidase_S12_Pab87-rel_C"/>
</dbReference>
<dbReference type="InterPro" id="IPR050491">
    <property type="entry name" value="AmpC-like"/>
</dbReference>
<keyword evidence="2" id="KW-0472">Membrane</keyword>
<evidence type="ECO:0000256" key="3">
    <source>
        <dbReference type="SAM" id="SignalP"/>
    </source>
</evidence>
<dbReference type="InterPro" id="IPR012338">
    <property type="entry name" value="Beta-lactam/transpept-like"/>
</dbReference>
<feature type="domain" description="Peptidase S12 Pab87-related C-terminal" evidence="5">
    <location>
        <begin position="367"/>
        <end position="446"/>
    </location>
</feature>
<dbReference type="GO" id="GO:0016787">
    <property type="term" value="F:hydrolase activity"/>
    <property type="evidence" value="ECO:0007669"/>
    <property type="project" value="UniProtKB-KW"/>
</dbReference>
<sequence>MKTPFFCSFLAASLLLQVPATQAQKISKELDVLATQYAKAGQFNGTVLVAEHGKVVFTKGYGLANREWNQPNAADTKFRLGSLTKQFTSMLVMQLVEKGQLRLDAPITTYLPDYPKATGDKITLHQLLTHTSGIPSYTSQPSYETASLLPTTPAEFVRTFSGQPLDFEPGTAWRYSNSGYFLLGAIIEKVTGKPYAQVLRDNISQPLHLQDTGYDLAETILPRRAAGYDRTPEGLYNTTYVDMAVPYSAGALYSTVLDLYKWDQALYTNQLISEASKALLFKPDRNHYAYAWMTSKVAVGSDSVALLAHSGHVNGFGTYLLRAPQDHQLVVVLDNEGGPHVKDLSLDLLRVLYHQPATGPKPAPVAPKTIPVDAATLGAYVGKYQLSPTFFITVKAEGSHLSAQATGQPVFGLAATAPGRFMVQGVPAEVEFVKNASGAVEKLILHQGGHDSPGAKVE</sequence>
<gene>
    <name evidence="6" type="ORF">AAFH49_20335</name>
</gene>
<keyword evidence="3" id="KW-0732">Signal</keyword>
<dbReference type="PANTHER" id="PTHR46825:SF11">
    <property type="entry name" value="PENICILLIN-BINDING PROTEIN 4"/>
    <property type="match status" value="1"/>
</dbReference>
<dbReference type="EMBL" id="JBCEVZ010000081">
    <property type="protein sequence ID" value="MEL5996569.1"/>
    <property type="molecule type" value="Genomic_DNA"/>
</dbReference>
<evidence type="ECO:0000259" key="5">
    <source>
        <dbReference type="Pfam" id="PF11954"/>
    </source>
</evidence>
<dbReference type="Gene3D" id="3.40.710.10">
    <property type="entry name" value="DD-peptidase/beta-lactamase superfamily"/>
    <property type="match status" value="1"/>
</dbReference>
<evidence type="ECO:0000313" key="6">
    <source>
        <dbReference type="EMBL" id="MEL5996569.1"/>
    </source>
</evidence>
<dbReference type="InterPro" id="IPR001466">
    <property type="entry name" value="Beta-lactam-related"/>
</dbReference>
<reference evidence="6 7" key="1">
    <citation type="journal article" date="2018" name="Arch. Microbiol.">
        <title>Hymenobacter segetis sp. nov., isolated from soil.</title>
        <authorList>
            <person name="Ten L.N."/>
            <person name="Lim S.J."/>
            <person name="Kim B.O."/>
            <person name="Kang I.K."/>
            <person name="Jung H.Y."/>
        </authorList>
    </citation>
    <scope>NUCLEOTIDE SEQUENCE [LARGE SCALE GENOMIC DNA]</scope>
    <source>
        <strain evidence="6 7">S7-3-11</strain>
    </source>
</reference>
<feature type="domain" description="Beta-lactamase-related" evidence="4">
    <location>
        <begin position="35"/>
        <end position="350"/>
    </location>
</feature>
<dbReference type="SUPFAM" id="SSF56601">
    <property type="entry name" value="beta-lactamase/transpeptidase-like"/>
    <property type="match status" value="1"/>
</dbReference>
<keyword evidence="6" id="KW-0378">Hydrolase</keyword>
<evidence type="ECO:0000259" key="4">
    <source>
        <dbReference type="Pfam" id="PF00144"/>
    </source>
</evidence>
<name>A0ABU9M0K9_9BACT</name>